<evidence type="ECO:0000313" key="2">
    <source>
        <dbReference type="EMBL" id="CDM65690.1"/>
    </source>
</evidence>
<proteinExistence type="predicted"/>
<organism evidence="2 3">
    <name type="scientific">Pyrinomonas methylaliphatogenes</name>
    <dbReference type="NCBI Taxonomy" id="454194"/>
    <lineage>
        <taxon>Bacteria</taxon>
        <taxon>Pseudomonadati</taxon>
        <taxon>Acidobacteriota</taxon>
        <taxon>Blastocatellia</taxon>
        <taxon>Blastocatellales</taxon>
        <taxon>Pyrinomonadaceae</taxon>
        <taxon>Pyrinomonas</taxon>
    </lineage>
</organism>
<dbReference type="InterPro" id="IPR009937">
    <property type="entry name" value="Phage_holin_3_6"/>
</dbReference>
<dbReference type="Proteomes" id="UP000031518">
    <property type="component" value="Unassembled WGS sequence"/>
</dbReference>
<dbReference type="AlphaFoldDB" id="A0A0B6WZV0"/>
<sequence>MAETERSVTTKSPTELESLPALFGRLGDDVLKLMDTKISLLRIELREEITNYVRGLILTIFGASLALIGLALLGVAAALYISGFMSAPPPNHYALGFLAIGLFFGLAGALLSLMMKGRLAVRELMPDRSLEELRKDKRWLKHEINR</sequence>
<dbReference type="RefSeq" id="WP_041976179.1">
    <property type="nucleotide sequence ID" value="NZ_CBXV010000006.1"/>
</dbReference>
<name>A0A0B6WZV0_9BACT</name>
<dbReference type="Pfam" id="PF07332">
    <property type="entry name" value="Phage_holin_3_6"/>
    <property type="match status" value="1"/>
</dbReference>
<dbReference type="STRING" id="454194.PYK22_01695"/>
<keyword evidence="1" id="KW-0472">Membrane</keyword>
<reference evidence="2 3" key="1">
    <citation type="submission" date="2013-12" db="EMBL/GenBank/DDBJ databases">
        <authorList>
            <person name="Stott M."/>
        </authorList>
    </citation>
    <scope>NUCLEOTIDE SEQUENCE [LARGE SCALE GENOMIC DNA]</scope>
    <source>
        <strain evidence="2 3">K22</strain>
    </source>
</reference>
<dbReference type="EMBL" id="CBXV010000006">
    <property type="protein sequence ID" value="CDM65690.1"/>
    <property type="molecule type" value="Genomic_DNA"/>
</dbReference>
<feature type="transmembrane region" description="Helical" evidence="1">
    <location>
        <begin position="56"/>
        <end position="81"/>
    </location>
</feature>
<keyword evidence="3" id="KW-1185">Reference proteome</keyword>
<gene>
    <name evidence="2" type="ORF">PYK22_01695</name>
</gene>
<keyword evidence="1" id="KW-0812">Transmembrane</keyword>
<protein>
    <recommendedName>
        <fullName evidence="4">Phage holin family protein</fullName>
    </recommendedName>
</protein>
<evidence type="ECO:0008006" key="4">
    <source>
        <dbReference type="Google" id="ProtNLM"/>
    </source>
</evidence>
<accession>A0A0B6WZV0</accession>
<feature type="transmembrane region" description="Helical" evidence="1">
    <location>
        <begin position="93"/>
        <end position="115"/>
    </location>
</feature>
<evidence type="ECO:0000256" key="1">
    <source>
        <dbReference type="SAM" id="Phobius"/>
    </source>
</evidence>
<reference evidence="2 3" key="2">
    <citation type="submission" date="2015-01" db="EMBL/GenBank/DDBJ databases">
        <title>Complete genome sequence of Pyrinomonas methylaliphatogenes type strain K22T.</title>
        <authorList>
            <person name="Lee K.C.Y."/>
            <person name="Power J.F."/>
            <person name="Dunfield P.F."/>
            <person name="Morgan X.C."/>
            <person name="Huttenhower C."/>
            <person name="Stott M.B."/>
        </authorList>
    </citation>
    <scope>NUCLEOTIDE SEQUENCE [LARGE SCALE GENOMIC DNA]</scope>
    <source>
        <strain evidence="2 3">K22</strain>
    </source>
</reference>
<keyword evidence="1" id="KW-1133">Transmembrane helix</keyword>
<evidence type="ECO:0000313" key="3">
    <source>
        <dbReference type="Proteomes" id="UP000031518"/>
    </source>
</evidence>